<evidence type="ECO:0000259" key="1">
    <source>
        <dbReference type="Pfam" id="PF01261"/>
    </source>
</evidence>
<dbReference type="Pfam" id="PF01261">
    <property type="entry name" value="AP_endonuc_2"/>
    <property type="match status" value="1"/>
</dbReference>
<dbReference type="Proteomes" id="UP000245845">
    <property type="component" value="Unassembled WGS sequence"/>
</dbReference>
<reference evidence="2 3" key="1">
    <citation type="submission" date="2018-05" db="EMBL/GenBank/DDBJ databases">
        <title>The Hungate 1000. A catalogue of reference genomes from the rumen microbiome.</title>
        <authorList>
            <person name="Kelly W."/>
        </authorList>
    </citation>
    <scope>NUCLEOTIDE SEQUENCE [LARGE SCALE GENOMIC DNA]</scope>
    <source>
        <strain evidence="2 3">NLAE-zl-C242</strain>
    </source>
</reference>
<evidence type="ECO:0000313" key="2">
    <source>
        <dbReference type="EMBL" id="PWJ28972.1"/>
    </source>
</evidence>
<organism evidence="2 3">
    <name type="scientific">Faecalicatena orotica</name>
    <dbReference type="NCBI Taxonomy" id="1544"/>
    <lineage>
        <taxon>Bacteria</taxon>
        <taxon>Bacillati</taxon>
        <taxon>Bacillota</taxon>
        <taxon>Clostridia</taxon>
        <taxon>Lachnospirales</taxon>
        <taxon>Lachnospiraceae</taxon>
        <taxon>Faecalicatena</taxon>
    </lineage>
</organism>
<accession>A0A2Y9BDV0</accession>
<dbReference type="InterPro" id="IPR036237">
    <property type="entry name" value="Xyl_isomerase-like_sf"/>
</dbReference>
<proteinExistence type="predicted"/>
<gene>
    <name evidence="2" type="ORF">A8806_107120</name>
</gene>
<dbReference type="SUPFAM" id="SSF51658">
    <property type="entry name" value="Xylose isomerase-like"/>
    <property type="match status" value="1"/>
</dbReference>
<dbReference type="OrthoDB" id="9814946at2"/>
<keyword evidence="3" id="KW-1185">Reference proteome</keyword>
<dbReference type="EMBL" id="QGDL01000007">
    <property type="protein sequence ID" value="PWJ28972.1"/>
    <property type="molecule type" value="Genomic_DNA"/>
</dbReference>
<comment type="caution">
    <text evidence="2">The sequence shown here is derived from an EMBL/GenBank/DDBJ whole genome shotgun (WGS) entry which is preliminary data.</text>
</comment>
<feature type="domain" description="Xylose isomerase-like TIM barrel" evidence="1">
    <location>
        <begin position="46"/>
        <end position="282"/>
    </location>
</feature>
<dbReference type="PANTHER" id="PTHR12110:SF41">
    <property type="entry name" value="INOSOSE DEHYDRATASE"/>
    <property type="match status" value="1"/>
</dbReference>
<name>A0A2Y9BDV0_9FIRM</name>
<dbReference type="Gene3D" id="3.20.20.150">
    <property type="entry name" value="Divalent-metal-dependent TIM barrel enzymes"/>
    <property type="match status" value="1"/>
</dbReference>
<dbReference type="InterPro" id="IPR050312">
    <property type="entry name" value="IolE/XylAMocC-like"/>
</dbReference>
<evidence type="ECO:0000313" key="3">
    <source>
        <dbReference type="Proteomes" id="UP000245845"/>
    </source>
</evidence>
<dbReference type="RefSeq" id="WP_109731512.1">
    <property type="nucleotide sequence ID" value="NZ_JBEPMR010000007.1"/>
</dbReference>
<sequence>MSNIKLSHMSHWKTVPYKQIDNFRDYYYEDKSNICYYQDWDRILRYHKAAGYDGIEIAPWDLNEILGLFGTPGEFTAFAKDHGIEVSGMFHGCDDSQIPEKYDEVLQAGKDAIDTLHAFGGKHLNVCPARNYYGVGPLGDEDLKNSAKVINEIGRYAVDHGIQIGLHNEFFCAVNKENHRKFLEMTDPRYVFYCLDTAQIALLGDDLLNFYDTYAERICTFHLKDTASHGEPDETRHGQDVEICDDGWRWFWEPGEGVLPLKELWELVKKHGFKGWCTVEDDGAPDYLAAMCLSSYYVKQVLGKIYE</sequence>
<dbReference type="AlphaFoldDB" id="A0A2Y9BDV0"/>
<dbReference type="InterPro" id="IPR013022">
    <property type="entry name" value="Xyl_isomerase-like_TIM-brl"/>
</dbReference>
<dbReference type="PANTHER" id="PTHR12110">
    <property type="entry name" value="HYDROXYPYRUVATE ISOMERASE"/>
    <property type="match status" value="1"/>
</dbReference>
<protein>
    <submittedName>
        <fullName evidence="2">Inosose dehydratase</fullName>
    </submittedName>
</protein>